<dbReference type="PANTHER" id="PTHR34145">
    <property type="entry name" value="OS02G0105600 PROTEIN"/>
    <property type="match status" value="1"/>
</dbReference>
<gene>
    <name evidence="3" type="ORF">URODEC1_LOCUS89454</name>
</gene>
<protein>
    <recommendedName>
        <fullName evidence="5">F-box domain-containing protein</fullName>
    </recommendedName>
</protein>
<dbReference type="EMBL" id="OZ075145">
    <property type="protein sequence ID" value="CAL5046656.1"/>
    <property type="molecule type" value="Genomic_DNA"/>
</dbReference>
<dbReference type="PANTHER" id="PTHR34145:SF57">
    <property type="entry name" value="F-BOX DOMAIN-CONTAINING PROTEIN"/>
    <property type="match status" value="1"/>
</dbReference>
<evidence type="ECO:0000313" key="3">
    <source>
        <dbReference type="EMBL" id="CAL5046656.1"/>
    </source>
</evidence>
<dbReference type="InterPro" id="IPR036047">
    <property type="entry name" value="F-box-like_dom_sf"/>
</dbReference>
<evidence type="ECO:0008006" key="5">
    <source>
        <dbReference type="Google" id="ProtNLM"/>
    </source>
</evidence>
<evidence type="ECO:0000259" key="1">
    <source>
        <dbReference type="Pfam" id="PF00646"/>
    </source>
</evidence>
<evidence type="ECO:0000313" key="4">
    <source>
        <dbReference type="Proteomes" id="UP001497457"/>
    </source>
</evidence>
<dbReference type="InterPro" id="IPR053772">
    <property type="entry name" value="At1g61320/At1g61330-like"/>
</dbReference>
<dbReference type="Gene3D" id="3.80.10.10">
    <property type="entry name" value="Ribonuclease Inhibitor"/>
    <property type="match status" value="1"/>
</dbReference>
<organism evidence="3 4">
    <name type="scientific">Urochloa decumbens</name>
    <dbReference type="NCBI Taxonomy" id="240449"/>
    <lineage>
        <taxon>Eukaryota</taxon>
        <taxon>Viridiplantae</taxon>
        <taxon>Streptophyta</taxon>
        <taxon>Embryophyta</taxon>
        <taxon>Tracheophyta</taxon>
        <taxon>Spermatophyta</taxon>
        <taxon>Magnoliopsida</taxon>
        <taxon>Liliopsida</taxon>
        <taxon>Poales</taxon>
        <taxon>Poaceae</taxon>
        <taxon>PACMAD clade</taxon>
        <taxon>Panicoideae</taxon>
        <taxon>Panicodae</taxon>
        <taxon>Paniceae</taxon>
        <taxon>Melinidinae</taxon>
        <taxon>Urochloa</taxon>
    </lineage>
</organism>
<reference evidence="3" key="1">
    <citation type="submission" date="2024-10" db="EMBL/GenBank/DDBJ databases">
        <authorList>
            <person name="Ryan C."/>
        </authorList>
    </citation>
    <scope>NUCLEOTIDE SEQUENCE [LARGE SCALE GENOMIC DNA]</scope>
</reference>
<dbReference type="AlphaFoldDB" id="A0ABC9DWZ1"/>
<feature type="domain" description="At1g61320/AtMIF1 LRR" evidence="2">
    <location>
        <begin position="234"/>
        <end position="572"/>
    </location>
</feature>
<keyword evidence="4" id="KW-1185">Reference proteome</keyword>
<dbReference type="Proteomes" id="UP001497457">
    <property type="component" value="Chromosome 35b"/>
</dbReference>
<dbReference type="InterPro" id="IPR055357">
    <property type="entry name" value="LRR_At1g61320_AtMIF1"/>
</dbReference>
<dbReference type="Pfam" id="PF00646">
    <property type="entry name" value="F-box"/>
    <property type="match status" value="1"/>
</dbReference>
<dbReference type="SUPFAM" id="SSF52047">
    <property type="entry name" value="RNI-like"/>
    <property type="match status" value="1"/>
</dbReference>
<evidence type="ECO:0000259" key="2">
    <source>
        <dbReference type="Pfam" id="PF23622"/>
    </source>
</evidence>
<dbReference type="InterPro" id="IPR001810">
    <property type="entry name" value="F-box_dom"/>
</dbReference>
<name>A0ABC9DWZ1_9POAL</name>
<dbReference type="InterPro" id="IPR032675">
    <property type="entry name" value="LRR_dom_sf"/>
</dbReference>
<sequence length="618" mass="70365">MAMVPRMRAVSAVVHETEADMRRRRCYRYRYRYRYEDALAGDCVIVYSYDLPGPGIAGGLLRLGYGVGRLGDALRRIRYARQGLREDESIPLGDKVGIAVDVVVGTTHVVVGACDFVVGACDFTQYARGALARFRGKSSSRGKRSDPCLRKRICEKRKYDVQFEDLPEEAQCIIFSKLELKEAVRSSVLSSKWTNMWIVGSKLRFDCTKLCGKFSSENYCTRALNFVEKVNRVLRLQHGKVVETLEIKVEFYMILAFHLDRWVRFAATSRTKNLSLDLVPKSYGTYSDWYVFPSEVLDGEFASRLQQIQLSFVSFKLPSQFSGFPKLKRLDLNLLRVTRMDLQDMLSGCSKLEWLSIVNCDLEDELIVDRPLSHLQYLRIACCKMTKIELHATKLKTFIYHAAQLPDFPTITIQAQEVKDADIAVTDSTTFEHALTVLPKMFARVQNLSLRAYLREKPPAFLENSSKFSQLKHLVLYHSDKESDNILYLASFLRAAPLLEELEIHFNIKGGSSADTWHLRNLPKCPYKHLRSICITGFKGDHAQAELLVHAVENAPALEVVTIDPANKLSIYSSQVDERLGASIARRCLEGKILPKTKLHIVEINRDEWVVIPPAVNF</sequence>
<feature type="domain" description="F-box" evidence="1">
    <location>
        <begin position="163"/>
        <end position="195"/>
    </location>
</feature>
<accession>A0ABC9DWZ1</accession>
<proteinExistence type="predicted"/>
<dbReference type="Pfam" id="PF23622">
    <property type="entry name" value="LRR_At1g61320_AtMIF1"/>
    <property type="match status" value="1"/>
</dbReference>
<dbReference type="SUPFAM" id="SSF81383">
    <property type="entry name" value="F-box domain"/>
    <property type="match status" value="1"/>
</dbReference>